<feature type="chain" id="PRO_5026274006" evidence="1">
    <location>
        <begin position="28"/>
        <end position="241"/>
    </location>
</feature>
<dbReference type="PANTHER" id="PTHR33964">
    <property type="entry name" value="RE45066P-RELATED"/>
    <property type="match status" value="1"/>
</dbReference>
<evidence type="ECO:0000256" key="1">
    <source>
        <dbReference type="SAM" id="SignalP"/>
    </source>
</evidence>
<organism evidence="2">
    <name type="scientific">Aceria tosichella</name>
    <name type="common">wheat curl mite</name>
    <dbReference type="NCBI Taxonomy" id="561515"/>
    <lineage>
        <taxon>Eukaryota</taxon>
        <taxon>Metazoa</taxon>
        <taxon>Ecdysozoa</taxon>
        <taxon>Arthropoda</taxon>
        <taxon>Chelicerata</taxon>
        <taxon>Arachnida</taxon>
        <taxon>Acari</taxon>
        <taxon>Acariformes</taxon>
        <taxon>Trombidiformes</taxon>
        <taxon>Prostigmata</taxon>
        <taxon>Eupodina</taxon>
        <taxon>Eriophyoidea</taxon>
        <taxon>Eriophyidae</taxon>
        <taxon>Eriophyinae</taxon>
        <taxon>Aceriini</taxon>
        <taxon>Aceria</taxon>
    </lineage>
</organism>
<evidence type="ECO:0000313" key="2">
    <source>
        <dbReference type="EMBL" id="MDE49845.1"/>
    </source>
</evidence>
<accession>A0A6G1SH88</accession>
<proteinExistence type="predicted"/>
<sequence length="241" mass="26975">MKNQTIALVLVVVLASSIVSLITVVQAAKSCHLRELDLCLASVLVFAQSPQNNKVTENDINKQCHYFGDTENCFKNYTNVCATKSQRLLIDFVSDGVLQTFKDYCTPGNDIRRLTIKHGECLNLQRAKTNKCLIDLQAAIERTTQDSRNWRDRPKTLCCAYDRYRACMFNIIEPACGREAVDLGEIFVRSLFSRAVQVTCSKYKHTSSVCKAVLPQRGTIPKGPRSSSVISRLMSTITGIQ</sequence>
<feature type="signal peptide" evidence="1">
    <location>
        <begin position="1"/>
        <end position="27"/>
    </location>
</feature>
<dbReference type="AlphaFoldDB" id="A0A6G1SH88"/>
<dbReference type="EMBL" id="GGYP01005074">
    <property type="protein sequence ID" value="MDE49845.1"/>
    <property type="molecule type" value="Transcribed_RNA"/>
</dbReference>
<dbReference type="PANTHER" id="PTHR33964:SF1">
    <property type="entry name" value="RE45066P"/>
    <property type="match status" value="1"/>
</dbReference>
<reference evidence="2" key="1">
    <citation type="submission" date="2018-10" db="EMBL/GenBank/DDBJ databases">
        <title>Transcriptome assembly of Aceria tosichella (Wheat curl mite) Type 2.</title>
        <authorList>
            <person name="Scully E.D."/>
            <person name="Geib S.M."/>
            <person name="Palmer N.A."/>
            <person name="Gupta A.K."/>
            <person name="Sarath G."/>
            <person name="Tatineni S."/>
        </authorList>
    </citation>
    <scope>NUCLEOTIDE SEQUENCE</scope>
    <source>
        <strain evidence="2">LincolnNE</strain>
    </source>
</reference>
<name>A0A6G1SH88_9ACAR</name>
<keyword evidence="1" id="KW-0732">Signal</keyword>
<gene>
    <name evidence="2" type="ORF">g.234</name>
</gene>
<protein>
    <submittedName>
        <fullName evidence="2">Uncharacterized protein</fullName>
    </submittedName>
</protein>